<proteinExistence type="predicted"/>
<organism evidence="1 2">
    <name type="scientific">Paeniglutamicibacter gangotriensis</name>
    <dbReference type="NCBI Taxonomy" id="254787"/>
    <lineage>
        <taxon>Bacteria</taxon>
        <taxon>Bacillati</taxon>
        <taxon>Actinomycetota</taxon>
        <taxon>Actinomycetes</taxon>
        <taxon>Micrococcales</taxon>
        <taxon>Micrococcaceae</taxon>
        <taxon>Paeniglutamicibacter</taxon>
    </lineage>
</organism>
<protein>
    <submittedName>
        <fullName evidence="1">Uncharacterized protein</fullName>
    </submittedName>
</protein>
<dbReference type="AlphaFoldDB" id="A0A5B0EPV7"/>
<gene>
    <name evidence="1" type="ORF">FQ154_00855</name>
</gene>
<dbReference type="RefSeq" id="WP_007271677.1">
    <property type="nucleotide sequence ID" value="NZ_VOBL01000001.1"/>
</dbReference>
<dbReference type="EMBL" id="VOBL01000001">
    <property type="protein sequence ID" value="KAA0979750.1"/>
    <property type="molecule type" value="Genomic_DNA"/>
</dbReference>
<dbReference type="Proteomes" id="UP000323856">
    <property type="component" value="Unassembled WGS sequence"/>
</dbReference>
<evidence type="ECO:0000313" key="2">
    <source>
        <dbReference type="Proteomes" id="UP000323856"/>
    </source>
</evidence>
<accession>A0A5B0EPV7</accession>
<comment type="caution">
    <text evidence="1">The sequence shown here is derived from an EMBL/GenBank/DDBJ whole genome shotgun (WGS) entry which is preliminary data.</text>
</comment>
<reference evidence="1 2" key="1">
    <citation type="submission" date="2019-07" db="EMBL/GenBank/DDBJ databases">
        <title>Analysis of the biochemical properties, biological activity and biotechnological potential of siderophores and biosurfactants produced by Antarctic psychrotolerant bacteria.</title>
        <authorList>
            <person name="Styczynski M."/>
            <person name="Krucon T."/>
            <person name="Decewicz P."/>
            <person name="Dziewit L."/>
        </authorList>
    </citation>
    <scope>NUCLEOTIDE SEQUENCE [LARGE SCALE GENOMIC DNA]</scope>
    <source>
        <strain evidence="1 2">ANT_H27</strain>
    </source>
</reference>
<sequence length="190" mass="20819">MSIIRTYRRDDAGTLLFREAWFTSYEGEEVGQFVVNHGTVGNLSKTETAKDVNEATAEGLLAAFGEACIEDGFAAITDADQGWVIVQYALKTAEGTDRDRYLESTAKEALTGHLAWRGLGTVESSDFAPRKLNIRILSPEPKKAVAAIKTCLRGAKLDFTKLSIATAPFEDVNKLRQAYPLPAKTPFTLE</sequence>
<name>A0A5B0EPV7_9MICC</name>
<evidence type="ECO:0000313" key="1">
    <source>
        <dbReference type="EMBL" id="KAA0979750.1"/>
    </source>
</evidence>
<dbReference type="OrthoDB" id="4966798at2"/>